<keyword evidence="1" id="KW-0472">Membrane</keyword>
<evidence type="ECO:0000313" key="3">
    <source>
        <dbReference type="Proteomes" id="UP000469734"/>
    </source>
</evidence>
<keyword evidence="1" id="KW-0812">Transmembrane</keyword>
<feature type="transmembrane region" description="Helical" evidence="1">
    <location>
        <begin position="105"/>
        <end position="124"/>
    </location>
</feature>
<keyword evidence="1" id="KW-1133">Transmembrane helix</keyword>
<evidence type="ECO:0000256" key="1">
    <source>
        <dbReference type="SAM" id="Phobius"/>
    </source>
</evidence>
<protein>
    <submittedName>
        <fullName evidence="2">Uncharacterized protein</fullName>
    </submittedName>
</protein>
<gene>
    <name evidence="2" type="ORF">GTP56_22205</name>
</gene>
<reference evidence="2 3" key="1">
    <citation type="submission" date="2019-12" db="EMBL/GenBank/DDBJ databases">
        <title>Novel species isolated from a subtropical stream in China.</title>
        <authorList>
            <person name="Lu H."/>
        </authorList>
    </citation>
    <scope>NUCLEOTIDE SEQUENCE [LARGE SCALE GENOMIC DNA]</scope>
    <source>
        <strain evidence="2 3">FT134W</strain>
    </source>
</reference>
<proteinExistence type="predicted"/>
<sequence>MSKHEDEAALAAEKLRVIREGELWRIKLVHSKALVGQALQPDALMHGAIDHAVGLAQARLGGLLHSGDGGGFSLKSLTSLVSLGTLKTVMPYALTVGSFIARRRLIKPVLVLATAAGVGVAWLMRRKTPPQQEQL</sequence>
<organism evidence="2 3">
    <name type="scientific">Duganella margarita</name>
    <dbReference type="NCBI Taxonomy" id="2692170"/>
    <lineage>
        <taxon>Bacteria</taxon>
        <taxon>Pseudomonadati</taxon>
        <taxon>Pseudomonadota</taxon>
        <taxon>Betaproteobacteria</taxon>
        <taxon>Burkholderiales</taxon>
        <taxon>Oxalobacteraceae</taxon>
        <taxon>Telluria group</taxon>
        <taxon>Duganella</taxon>
    </lineage>
</organism>
<dbReference type="Proteomes" id="UP000469734">
    <property type="component" value="Unassembled WGS sequence"/>
</dbReference>
<accession>A0A7X4KJ31</accession>
<dbReference type="RefSeq" id="WP_161051720.1">
    <property type="nucleotide sequence ID" value="NZ_WWCR01000029.1"/>
</dbReference>
<name>A0A7X4KJ31_9BURK</name>
<comment type="caution">
    <text evidence="2">The sequence shown here is derived from an EMBL/GenBank/DDBJ whole genome shotgun (WGS) entry which is preliminary data.</text>
</comment>
<dbReference type="AlphaFoldDB" id="A0A7X4KJ31"/>
<evidence type="ECO:0000313" key="2">
    <source>
        <dbReference type="EMBL" id="MYM74887.1"/>
    </source>
</evidence>
<dbReference type="EMBL" id="WWCR01000029">
    <property type="protein sequence ID" value="MYM74887.1"/>
    <property type="molecule type" value="Genomic_DNA"/>
</dbReference>